<organism evidence="1 2">
    <name type="scientific">Pyxidicoccus parkwayensis</name>
    <dbReference type="NCBI Taxonomy" id="2813578"/>
    <lineage>
        <taxon>Bacteria</taxon>
        <taxon>Pseudomonadati</taxon>
        <taxon>Myxococcota</taxon>
        <taxon>Myxococcia</taxon>
        <taxon>Myxococcales</taxon>
        <taxon>Cystobacterineae</taxon>
        <taxon>Myxococcaceae</taxon>
        <taxon>Pyxidicoccus</taxon>
    </lineage>
</organism>
<dbReference type="Proteomes" id="UP000662747">
    <property type="component" value="Chromosome"/>
</dbReference>
<dbReference type="Gene3D" id="3.10.180.10">
    <property type="entry name" value="2,3-Dihydroxybiphenyl 1,2-Dioxygenase, domain 1"/>
    <property type="match status" value="1"/>
</dbReference>
<dbReference type="SUPFAM" id="SSF54593">
    <property type="entry name" value="Glyoxalase/Bleomycin resistance protein/Dihydroxybiphenyl dioxygenase"/>
    <property type="match status" value="1"/>
</dbReference>
<evidence type="ECO:0008006" key="3">
    <source>
        <dbReference type="Google" id="ProtNLM"/>
    </source>
</evidence>
<evidence type="ECO:0000313" key="1">
    <source>
        <dbReference type="EMBL" id="QSQ26115.1"/>
    </source>
</evidence>
<dbReference type="RefSeq" id="WP_206727665.1">
    <property type="nucleotide sequence ID" value="NZ_CP071090.1"/>
</dbReference>
<sequence>MTTNGVAGLLIETHNWGKTVAFWKALGYELEFETDHHSGQLRHPSGGPFLFIAERPEGTPLQLQAMLTVRDAAQFVPPSSGTVVRPFEPQHWDVLELLLADPDGRHFSVQAPLPEGAKKEHPHG</sequence>
<evidence type="ECO:0000313" key="2">
    <source>
        <dbReference type="Proteomes" id="UP000662747"/>
    </source>
</evidence>
<gene>
    <name evidence="1" type="ORF">JY651_14805</name>
</gene>
<keyword evidence="2" id="KW-1185">Reference proteome</keyword>
<dbReference type="InterPro" id="IPR029068">
    <property type="entry name" value="Glyas_Bleomycin-R_OHBP_Dase"/>
</dbReference>
<accession>A0ABX7P6R0</accession>
<proteinExistence type="predicted"/>
<dbReference type="EMBL" id="CP071090">
    <property type="protein sequence ID" value="QSQ26115.1"/>
    <property type="molecule type" value="Genomic_DNA"/>
</dbReference>
<reference evidence="1 2" key="1">
    <citation type="submission" date="2021-02" db="EMBL/GenBank/DDBJ databases">
        <title>De Novo genome assembly of isolated myxobacteria.</title>
        <authorList>
            <person name="Stevens D.C."/>
        </authorList>
    </citation>
    <scope>NUCLEOTIDE SEQUENCE [LARGE SCALE GENOMIC DNA]</scope>
    <source>
        <strain evidence="2">SCPEA02</strain>
    </source>
</reference>
<name>A0ABX7P6R0_9BACT</name>
<protein>
    <recommendedName>
        <fullName evidence="3">VOC family protein</fullName>
    </recommendedName>
</protein>